<evidence type="ECO:0000256" key="8">
    <source>
        <dbReference type="NCBIfam" id="TIGR00517"/>
    </source>
</evidence>
<dbReference type="PROSITE" id="PS50075">
    <property type="entry name" value="CARRIER"/>
    <property type="match status" value="1"/>
</dbReference>
<dbReference type="GO" id="GO:0016020">
    <property type="term" value="C:membrane"/>
    <property type="evidence" value="ECO:0007669"/>
    <property type="project" value="GOC"/>
</dbReference>
<dbReference type="NCBIfam" id="NF002148">
    <property type="entry name" value="PRK00982.1-2"/>
    <property type="match status" value="1"/>
</dbReference>
<dbReference type="GO" id="GO:0009245">
    <property type="term" value="P:lipid A biosynthetic process"/>
    <property type="evidence" value="ECO:0007669"/>
    <property type="project" value="TreeGrafter"/>
</dbReference>
<evidence type="ECO:0000256" key="3">
    <source>
        <dbReference type="ARBA" id="ARBA00022553"/>
    </source>
</evidence>
<dbReference type="HAMAP" id="MF_01217">
    <property type="entry name" value="Acyl_carrier"/>
    <property type="match status" value="1"/>
</dbReference>
<reference evidence="12" key="2">
    <citation type="submission" date="2015-04" db="EMBL/GenBank/DDBJ databases">
        <title>A butyrogenic pathway from the amino acid lysine in a human gut commensal.</title>
        <authorList>
            <person name="de Vos W.M."/>
            <person name="Bui N.T.P."/>
            <person name="Plugge C.M."/>
            <person name="Ritari J."/>
        </authorList>
    </citation>
    <scope>NUCLEOTIDE SEQUENCE [LARGE SCALE GENOMIC DNA]</scope>
    <source>
        <strain evidence="12">AF211</strain>
    </source>
</reference>
<evidence type="ECO:0000256" key="2">
    <source>
        <dbReference type="ARBA" id="ARBA00022516"/>
    </source>
</evidence>
<proteinExistence type="inferred from homology"/>
<reference evidence="11 12" key="1">
    <citation type="journal article" date="2015" name="Nat. Commun.">
        <title>Production of butyrate from lysine and the Amadori product fructoselysine by a human gut commensal.</title>
        <authorList>
            <person name="Bui T.P."/>
            <person name="Ritari J."/>
            <person name="Boeren S."/>
            <person name="de Waard P."/>
            <person name="Plugge C.M."/>
            <person name="de Vos W.M."/>
        </authorList>
    </citation>
    <scope>NUCLEOTIDE SEQUENCE [LARGE SCALE GENOMIC DNA]</scope>
    <source>
        <strain evidence="11 12">AF211</strain>
    </source>
</reference>
<accession>A0A0S2W6T1</accession>
<keyword evidence="7" id="KW-0963">Cytoplasm</keyword>
<dbReference type="PANTHER" id="PTHR20863:SF76">
    <property type="entry name" value="CARRIER DOMAIN-CONTAINING PROTEIN"/>
    <property type="match status" value="1"/>
</dbReference>
<keyword evidence="12" id="KW-1185">Reference proteome</keyword>
<dbReference type="PANTHER" id="PTHR20863">
    <property type="entry name" value="ACYL CARRIER PROTEIN"/>
    <property type="match status" value="1"/>
</dbReference>
<evidence type="ECO:0000256" key="5">
    <source>
        <dbReference type="ARBA" id="ARBA00023098"/>
    </source>
</evidence>
<dbReference type="PATRIC" id="fig|1297617.4.peg.2402"/>
<keyword evidence="2 7" id="KW-0444">Lipid biosynthesis</keyword>
<gene>
    <name evidence="7" type="primary">acpP</name>
    <name evidence="11" type="ORF">IB211_02329c</name>
</gene>
<evidence type="ECO:0000256" key="7">
    <source>
        <dbReference type="HAMAP-Rule" id="MF_01217"/>
    </source>
</evidence>
<evidence type="ECO:0000256" key="9">
    <source>
        <dbReference type="RuleBase" id="RU003545"/>
    </source>
</evidence>
<feature type="modified residue" description="O-(pantetheine 4'-phosphoryl)serine" evidence="7">
    <location>
        <position position="34"/>
    </location>
</feature>
<dbReference type="EMBL" id="CP011307">
    <property type="protein sequence ID" value="ALP94720.1"/>
    <property type="molecule type" value="Genomic_DNA"/>
</dbReference>
<dbReference type="Gene3D" id="1.10.1200.10">
    <property type="entry name" value="ACP-like"/>
    <property type="match status" value="1"/>
</dbReference>
<feature type="domain" description="Carrier" evidence="10">
    <location>
        <begin position="1"/>
        <end position="74"/>
    </location>
</feature>
<keyword evidence="1 7" id="KW-0596">Phosphopantetheine</keyword>
<dbReference type="eggNOG" id="COG0236">
    <property type="taxonomic scope" value="Bacteria"/>
</dbReference>
<dbReference type="Pfam" id="PF00550">
    <property type="entry name" value="PP-binding"/>
    <property type="match status" value="1"/>
</dbReference>
<comment type="PTM">
    <text evidence="7">4'-phosphopantetheine is transferred from CoA to a specific serine of apo-ACP by AcpS. This modification is essential for activity because fatty acids are bound in thioester linkage to the sulfhydryl of the prosthetic group.</text>
</comment>
<dbReference type="SUPFAM" id="SSF47336">
    <property type="entry name" value="ACP-like"/>
    <property type="match status" value="1"/>
</dbReference>
<dbReference type="NCBIfam" id="TIGR00517">
    <property type="entry name" value="acyl_carrier"/>
    <property type="match status" value="1"/>
</dbReference>
<comment type="similarity">
    <text evidence="7">Belongs to the acyl carrier protein (ACP) family.</text>
</comment>
<evidence type="ECO:0000259" key="10">
    <source>
        <dbReference type="PROSITE" id="PS50075"/>
    </source>
</evidence>
<evidence type="ECO:0000256" key="1">
    <source>
        <dbReference type="ARBA" id="ARBA00022450"/>
    </source>
</evidence>
<dbReference type="RefSeq" id="WP_420865454.1">
    <property type="nucleotide sequence ID" value="NZ_CP011307.1"/>
</dbReference>
<keyword evidence="3 7" id="KW-0597">Phosphoprotein</keyword>
<dbReference type="NCBIfam" id="NF002150">
    <property type="entry name" value="PRK00982.1-4"/>
    <property type="match status" value="1"/>
</dbReference>
<name>A0A0S2W6T1_9FIRM</name>
<evidence type="ECO:0000256" key="6">
    <source>
        <dbReference type="ARBA" id="ARBA00023160"/>
    </source>
</evidence>
<comment type="pathway">
    <text evidence="7 9">Lipid metabolism; fatty acid biosynthesis.</text>
</comment>
<dbReference type="KEGG" id="ibu:IB211_02329c"/>
<keyword evidence="4 7" id="KW-0276">Fatty acid metabolism</keyword>
<dbReference type="GO" id="GO:0000035">
    <property type="term" value="F:acyl binding"/>
    <property type="evidence" value="ECO:0007669"/>
    <property type="project" value="TreeGrafter"/>
</dbReference>
<comment type="function">
    <text evidence="7 9">Carrier of the growing fatty acid chain in fatty acid biosynthesis.</text>
</comment>
<dbReference type="GO" id="GO:0000036">
    <property type="term" value="F:acyl carrier activity"/>
    <property type="evidence" value="ECO:0007669"/>
    <property type="project" value="UniProtKB-UniRule"/>
</dbReference>
<dbReference type="UniPathway" id="UPA00094"/>
<dbReference type="AlphaFoldDB" id="A0A0S2W6T1"/>
<evidence type="ECO:0000256" key="4">
    <source>
        <dbReference type="ARBA" id="ARBA00022832"/>
    </source>
</evidence>
<dbReference type="Proteomes" id="UP000064844">
    <property type="component" value="Chromosome"/>
</dbReference>
<dbReference type="InterPro" id="IPR009081">
    <property type="entry name" value="PP-bd_ACP"/>
</dbReference>
<organism evidence="11 12">
    <name type="scientific">Intestinimonas butyriciproducens</name>
    <dbReference type="NCBI Taxonomy" id="1297617"/>
    <lineage>
        <taxon>Bacteria</taxon>
        <taxon>Bacillati</taxon>
        <taxon>Bacillota</taxon>
        <taxon>Clostridia</taxon>
        <taxon>Eubacteriales</taxon>
        <taxon>Intestinimonas</taxon>
    </lineage>
</organism>
<keyword evidence="6 7" id="KW-0275">Fatty acid biosynthesis</keyword>
<evidence type="ECO:0000313" key="11">
    <source>
        <dbReference type="EMBL" id="ALP94720.1"/>
    </source>
</evidence>
<dbReference type="GO" id="GO:0005829">
    <property type="term" value="C:cytosol"/>
    <property type="evidence" value="ECO:0007669"/>
    <property type="project" value="TreeGrafter"/>
</dbReference>
<comment type="subcellular location">
    <subcellularLocation>
        <location evidence="7">Cytoplasm</location>
    </subcellularLocation>
</comment>
<protein>
    <recommendedName>
        <fullName evidence="7 8">Acyl carrier protein</fullName>
        <shortName evidence="7">ACP</shortName>
    </recommendedName>
</protein>
<dbReference type="STRING" id="1297617.IB211_02329c"/>
<keyword evidence="5 7" id="KW-0443">Lipid metabolism</keyword>
<sequence length="75" mass="8345">MFEQVKAVILDSLSCEPEDITMEARLVEDLEADSLDAVELNMALEEALGYSVADEELQNMKTVGDIVRYLEAHQG</sequence>
<dbReference type="InterPro" id="IPR036736">
    <property type="entry name" value="ACP-like_sf"/>
</dbReference>
<evidence type="ECO:0000313" key="12">
    <source>
        <dbReference type="Proteomes" id="UP000064844"/>
    </source>
</evidence>
<comment type="PTM">
    <text evidence="9">4'-phosphopantetheine is transferred from CoA to a specific serine of apo-ACP by acpS.</text>
</comment>
<dbReference type="InterPro" id="IPR003231">
    <property type="entry name" value="ACP"/>
</dbReference>